<accession>D2UYV2</accession>
<feature type="region of interest" description="Disordered" evidence="3">
    <location>
        <begin position="120"/>
        <end position="210"/>
    </location>
</feature>
<dbReference type="STRING" id="5762.D2UYV2"/>
<evidence type="ECO:0000313" key="6">
    <source>
        <dbReference type="Proteomes" id="UP000006671"/>
    </source>
</evidence>
<evidence type="ECO:0000313" key="5">
    <source>
        <dbReference type="EMBL" id="EFC50034.1"/>
    </source>
</evidence>
<dbReference type="CDD" id="cd00590">
    <property type="entry name" value="RRM_SF"/>
    <property type="match status" value="1"/>
</dbReference>
<keyword evidence="6" id="KW-1185">Reference proteome</keyword>
<dbReference type="VEuPathDB" id="AmoebaDB:NAEGRDRAFT_77863"/>
<feature type="compositionally biased region" description="Low complexity" evidence="3">
    <location>
        <begin position="8"/>
        <end position="23"/>
    </location>
</feature>
<dbReference type="RefSeq" id="XP_002682778.1">
    <property type="nucleotide sequence ID" value="XM_002682732.1"/>
</dbReference>
<dbReference type="EMBL" id="GG738846">
    <property type="protein sequence ID" value="EFC50034.1"/>
    <property type="molecule type" value="Genomic_DNA"/>
</dbReference>
<feature type="region of interest" description="Disordered" evidence="3">
    <location>
        <begin position="338"/>
        <end position="447"/>
    </location>
</feature>
<protein>
    <submittedName>
        <fullName evidence="5">RNA recognition motif-containing protein</fullName>
    </submittedName>
</protein>
<feature type="region of interest" description="Disordered" evidence="3">
    <location>
        <begin position="1"/>
        <end position="46"/>
    </location>
</feature>
<dbReference type="SUPFAM" id="SSF54928">
    <property type="entry name" value="RNA-binding domain, RBD"/>
    <property type="match status" value="1"/>
</dbReference>
<dbReference type="GeneID" id="8863015"/>
<dbReference type="eggNOG" id="ENOG502SD7B">
    <property type="taxonomic scope" value="Eukaryota"/>
</dbReference>
<dbReference type="Proteomes" id="UP000006671">
    <property type="component" value="Unassembled WGS sequence"/>
</dbReference>
<feature type="compositionally biased region" description="Low complexity" evidence="3">
    <location>
        <begin position="149"/>
        <end position="161"/>
    </location>
</feature>
<dbReference type="Pfam" id="PF00076">
    <property type="entry name" value="RRM_1"/>
    <property type="match status" value="1"/>
</dbReference>
<dbReference type="KEGG" id="ngr:NAEGRDRAFT_77863"/>
<dbReference type="PANTHER" id="PTHR13968">
    <property type="entry name" value="HETEROGENEOUS NUCLEAR RIBONUCLEOPROTEIN"/>
    <property type="match status" value="1"/>
</dbReference>
<dbReference type="InParanoid" id="D2UYV2"/>
<feature type="compositionally biased region" description="Polar residues" evidence="3">
    <location>
        <begin position="481"/>
        <end position="490"/>
    </location>
</feature>
<dbReference type="OrthoDB" id="439808at2759"/>
<dbReference type="OMA" id="HIRNTNQ"/>
<feature type="compositionally biased region" description="Low complexity" evidence="3">
    <location>
        <begin position="465"/>
        <end position="480"/>
    </location>
</feature>
<evidence type="ECO:0000256" key="3">
    <source>
        <dbReference type="SAM" id="MobiDB-lite"/>
    </source>
</evidence>
<evidence type="ECO:0000259" key="4">
    <source>
        <dbReference type="PROSITE" id="PS50102"/>
    </source>
</evidence>
<organism evidence="6">
    <name type="scientific">Naegleria gruberi</name>
    <name type="common">Amoeba</name>
    <dbReference type="NCBI Taxonomy" id="5762"/>
    <lineage>
        <taxon>Eukaryota</taxon>
        <taxon>Discoba</taxon>
        <taxon>Heterolobosea</taxon>
        <taxon>Tetramitia</taxon>
        <taxon>Eutetramitia</taxon>
        <taxon>Vahlkampfiidae</taxon>
        <taxon>Naegleria</taxon>
    </lineage>
</organism>
<feature type="compositionally biased region" description="Basic and acidic residues" evidence="3">
    <location>
        <begin position="407"/>
        <end position="417"/>
    </location>
</feature>
<name>D2UYV2_NAEGR</name>
<dbReference type="InterPro" id="IPR012677">
    <property type="entry name" value="Nucleotide-bd_a/b_plait_sf"/>
</dbReference>
<dbReference type="SMART" id="SM00360">
    <property type="entry name" value="RRM"/>
    <property type="match status" value="1"/>
</dbReference>
<evidence type="ECO:0000256" key="2">
    <source>
        <dbReference type="PROSITE-ProRule" id="PRU00176"/>
    </source>
</evidence>
<dbReference type="InterPro" id="IPR051186">
    <property type="entry name" value="RRM_HNRPC/RALY_subfam"/>
</dbReference>
<feature type="compositionally biased region" description="Low complexity" evidence="3">
    <location>
        <begin position="418"/>
        <end position="443"/>
    </location>
</feature>
<feature type="compositionally biased region" description="Polar residues" evidence="3">
    <location>
        <begin position="125"/>
        <end position="134"/>
    </location>
</feature>
<feature type="compositionally biased region" description="Low complexity" evidence="3">
    <location>
        <begin position="355"/>
        <end position="368"/>
    </location>
</feature>
<proteinExistence type="predicted"/>
<gene>
    <name evidence="5" type="ORF">NAEGRDRAFT_77863</name>
</gene>
<evidence type="ECO:0000256" key="1">
    <source>
        <dbReference type="ARBA" id="ARBA00022884"/>
    </source>
</evidence>
<dbReference type="AlphaFoldDB" id="D2UYV2"/>
<reference evidence="5 6" key="1">
    <citation type="journal article" date="2010" name="Cell">
        <title>The genome of Naegleria gruberi illuminates early eukaryotic versatility.</title>
        <authorList>
            <person name="Fritz-Laylin L.K."/>
            <person name="Prochnik S.E."/>
            <person name="Ginger M.L."/>
            <person name="Dacks J.B."/>
            <person name="Carpenter M.L."/>
            <person name="Field M.C."/>
            <person name="Kuo A."/>
            <person name="Paredez A."/>
            <person name="Chapman J."/>
            <person name="Pham J."/>
            <person name="Shu S."/>
            <person name="Neupane R."/>
            <person name="Cipriano M."/>
            <person name="Mancuso J."/>
            <person name="Tu H."/>
            <person name="Salamov A."/>
            <person name="Lindquist E."/>
            <person name="Shapiro H."/>
            <person name="Lucas S."/>
            <person name="Grigoriev I.V."/>
            <person name="Cande W.Z."/>
            <person name="Fulton C."/>
            <person name="Rokhsar D.S."/>
            <person name="Dawson S.C."/>
        </authorList>
    </citation>
    <scope>NUCLEOTIDE SEQUENCE [LARGE SCALE GENOMIC DNA]</scope>
    <source>
        <strain evidence="5 6">NEG-M</strain>
    </source>
</reference>
<feature type="compositionally biased region" description="Polar residues" evidence="3">
    <location>
        <begin position="24"/>
        <end position="46"/>
    </location>
</feature>
<dbReference type="Gene3D" id="3.30.70.330">
    <property type="match status" value="1"/>
</dbReference>
<feature type="compositionally biased region" description="Basic and acidic residues" evidence="3">
    <location>
        <begin position="162"/>
        <end position="176"/>
    </location>
</feature>
<dbReference type="GO" id="GO:0003723">
    <property type="term" value="F:RNA binding"/>
    <property type="evidence" value="ECO:0007669"/>
    <property type="project" value="UniProtKB-UniRule"/>
</dbReference>
<feature type="region of interest" description="Disordered" evidence="3">
    <location>
        <begin position="461"/>
        <end position="496"/>
    </location>
</feature>
<feature type="compositionally biased region" description="Low complexity" evidence="3">
    <location>
        <begin position="384"/>
        <end position="406"/>
    </location>
</feature>
<dbReference type="GO" id="GO:0005634">
    <property type="term" value="C:nucleus"/>
    <property type="evidence" value="ECO:0007669"/>
    <property type="project" value="TreeGrafter"/>
</dbReference>
<dbReference type="PANTHER" id="PTHR13968:SF26">
    <property type="entry name" value="RRM DOMAIN-CONTAINING PROTEIN"/>
    <property type="match status" value="1"/>
</dbReference>
<feature type="compositionally biased region" description="Low complexity" evidence="3">
    <location>
        <begin position="189"/>
        <end position="210"/>
    </location>
</feature>
<dbReference type="PROSITE" id="PS50102">
    <property type="entry name" value="RRM"/>
    <property type="match status" value="1"/>
</dbReference>
<feature type="domain" description="RRM" evidence="4">
    <location>
        <begin position="53"/>
        <end position="124"/>
    </location>
</feature>
<keyword evidence="1 2" id="KW-0694">RNA-binding</keyword>
<dbReference type="InterPro" id="IPR000504">
    <property type="entry name" value="RRM_dom"/>
</dbReference>
<dbReference type="InterPro" id="IPR035979">
    <property type="entry name" value="RBD_domain_sf"/>
</dbReference>
<sequence length="496" mass="55102">MSSHEEANNSSSNSNNVSFDGNNKPSSPVNHKHSGTFNNDNTDSVDSASGLRHRIFAGNLDFGTTKEQLYDAFSKCGKIVDEIRLHPGYAFIQFESEQACSKAIATLSGTQLCSKRIDVQMAKGPNNSQKNVNSNKRKLDSRDRQQPPSRNNSSNFNNSGDSKNDRYSRGDRDNKNKKQKRTPPRNSQPPLQMPSTTMMPTSSPYSTNSSGVTSVPIYIPDQTLEPFANFVMQTLKSGGLIYHNVHIRNTNQGELFFTSPQFLQLVSNERFVIYIVARHEIARNIVSFKALMPDGTSPGFADTMITDICSFILNAPPPPVPVSNVYQQYSMQYPVVPPTSTPQPSLNIPGLSFGYNPPQQPSQNYNNNRPANQGGNYGNRDNRSSYNNNNNRNNNSRNDRGGNNSNRNDRRDDDRRGNNNNRSNNYNRGGNNNNNYQRDSGSNSDNNEVQGLIIKLLDTINKKPSSSSNSSILLSESANSTTGNDDYSSPSDHHYQ</sequence>